<evidence type="ECO:0000313" key="2">
    <source>
        <dbReference type="Proteomes" id="UP000831181"/>
    </source>
</evidence>
<accession>A0A976X4X4</accession>
<reference evidence="1" key="1">
    <citation type="journal article" date="2022" name="Int. J. Syst. Evol. Microbiol.">
        <title>Apilactobacillus apisilvae sp. nov., Nicolia spurrieriana gen. nov. sp. nov., Bombilactobacillus folatiphilus sp. nov. and Bombilactobacillus thymidiniphilus sp. nov., four new lactic acid bacterial isolates from stingless bees Tetragonula carbonaria and Austroplebeia australis.</title>
        <authorList>
            <person name="Oliphant S.A."/>
            <person name="Watson-Haigh N.S."/>
            <person name="Sumby K.M."/>
            <person name="Gardner J."/>
            <person name="Groom S."/>
            <person name="Jiranek V."/>
        </authorList>
    </citation>
    <scope>NUCLEOTIDE SEQUENCE</scope>
    <source>
        <strain evidence="1">SGEP1_A5</strain>
    </source>
</reference>
<dbReference type="EMBL" id="CP093360">
    <property type="protein sequence ID" value="UQS86220.1"/>
    <property type="molecule type" value="Genomic_DNA"/>
</dbReference>
<organism evidence="1 2">
    <name type="scientific">Nicoliella spurrieriana</name>
    <dbReference type="NCBI Taxonomy" id="2925830"/>
    <lineage>
        <taxon>Bacteria</taxon>
        <taxon>Bacillati</taxon>
        <taxon>Bacillota</taxon>
        <taxon>Bacilli</taxon>
        <taxon>Lactobacillales</taxon>
        <taxon>Lactobacillaceae</taxon>
        <taxon>Nicoliella</taxon>
    </lineage>
</organism>
<dbReference type="Pfam" id="PF04221">
    <property type="entry name" value="RelB"/>
    <property type="match status" value="1"/>
</dbReference>
<dbReference type="InterPro" id="IPR007337">
    <property type="entry name" value="RelB/DinJ"/>
</dbReference>
<gene>
    <name evidence="1" type="ORF">MOO44_00850</name>
</gene>
<proteinExistence type="predicted"/>
<sequence length="94" mass="10396">MPKSSVQKQDRISVRIAPDIKRAATSELEKRGLSLSNYIQFALANIASGESDYLNTPSALAAKEAAEHDQNKQIGDGTIQSFNKYLETIKRNEN</sequence>
<dbReference type="InterPro" id="IPR013321">
    <property type="entry name" value="Arc_rbn_hlx_hlx"/>
</dbReference>
<geneLocation type="plasmid" evidence="1 2">
    <name>p1unnamed</name>
</geneLocation>
<keyword evidence="2" id="KW-1185">Reference proteome</keyword>
<keyword evidence="1" id="KW-0614">Plasmid</keyword>
<protein>
    <submittedName>
        <fullName evidence="1">Type II toxin-antitoxin system RelB/DinJ family antitoxin</fullName>
    </submittedName>
</protein>
<dbReference type="RefSeq" id="WP_260116029.1">
    <property type="nucleotide sequence ID" value="NZ_CP093360.1"/>
</dbReference>
<dbReference type="Gene3D" id="1.10.1220.10">
    <property type="entry name" value="Met repressor-like"/>
    <property type="match status" value="1"/>
</dbReference>
<dbReference type="AlphaFoldDB" id="A0A976X4X4"/>
<dbReference type="KEGG" id="lbe:MOO44_00850"/>
<evidence type="ECO:0000313" key="1">
    <source>
        <dbReference type="EMBL" id="UQS86220.1"/>
    </source>
</evidence>
<dbReference type="GO" id="GO:0006355">
    <property type="term" value="P:regulation of DNA-templated transcription"/>
    <property type="evidence" value="ECO:0007669"/>
    <property type="project" value="InterPro"/>
</dbReference>
<dbReference type="Proteomes" id="UP000831181">
    <property type="component" value="Plasmid p1unnamed"/>
</dbReference>
<name>A0A976X4X4_9LACO</name>